<keyword evidence="4 5" id="KW-0472">Membrane</keyword>
<name>A0A8K0J5V6_9HYPO</name>
<organism evidence="6 7">
    <name type="scientific">Claviceps africana</name>
    <dbReference type="NCBI Taxonomy" id="83212"/>
    <lineage>
        <taxon>Eukaryota</taxon>
        <taxon>Fungi</taxon>
        <taxon>Dikarya</taxon>
        <taxon>Ascomycota</taxon>
        <taxon>Pezizomycotina</taxon>
        <taxon>Sordariomycetes</taxon>
        <taxon>Hypocreomycetidae</taxon>
        <taxon>Hypocreales</taxon>
        <taxon>Clavicipitaceae</taxon>
        <taxon>Claviceps</taxon>
    </lineage>
</organism>
<evidence type="ECO:0008006" key="8">
    <source>
        <dbReference type="Google" id="ProtNLM"/>
    </source>
</evidence>
<keyword evidence="2 5" id="KW-0812">Transmembrane</keyword>
<dbReference type="Proteomes" id="UP000811619">
    <property type="component" value="Unassembled WGS sequence"/>
</dbReference>
<feature type="transmembrane region" description="Helical" evidence="5">
    <location>
        <begin position="82"/>
        <end position="101"/>
    </location>
</feature>
<gene>
    <name evidence="6" type="ORF">E4U42_004160</name>
</gene>
<feature type="transmembrane region" description="Helical" evidence="5">
    <location>
        <begin position="47"/>
        <end position="70"/>
    </location>
</feature>
<dbReference type="InterPro" id="IPR001129">
    <property type="entry name" value="Membr-assoc_MAPEG"/>
</dbReference>
<evidence type="ECO:0000256" key="5">
    <source>
        <dbReference type="SAM" id="Phobius"/>
    </source>
</evidence>
<dbReference type="SUPFAM" id="SSF161084">
    <property type="entry name" value="MAPEG domain-like"/>
    <property type="match status" value="1"/>
</dbReference>
<dbReference type="Gene3D" id="1.20.120.550">
    <property type="entry name" value="Membrane associated eicosanoid/glutathione metabolism-like domain"/>
    <property type="match status" value="1"/>
</dbReference>
<dbReference type="Pfam" id="PF01124">
    <property type="entry name" value="MAPEG"/>
    <property type="match status" value="1"/>
</dbReference>
<evidence type="ECO:0000313" key="7">
    <source>
        <dbReference type="Proteomes" id="UP000811619"/>
    </source>
</evidence>
<accession>A0A8K0J5V6</accession>
<reference evidence="6" key="1">
    <citation type="journal article" date="2020" name="bioRxiv">
        <title>Whole genome comparisons of ergot fungi reveals the divergence and evolution of species within the genus Claviceps are the result of varying mechanisms driving genome evolution and host range expansion.</title>
        <authorList>
            <person name="Wyka S.A."/>
            <person name="Mondo S.J."/>
            <person name="Liu M."/>
            <person name="Dettman J."/>
            <person name="Nalam V."/>
            <person name="Broders K.D."/>
        </authorList>
    </citation>
    <scope>NUCLEOTIDE SEQUENCE</scope>
    <source>
        <strain evidence="6">CCC 489</strain>
    </source>
</reference>
<proteinExistence type="predicted"/>
<comment type="subcellular location">
    <subcellularLocation>
        <location evidence="1">Membrane</location>
    </subcellularLocation>
</comment>
<dbReference type="OrthoDB" id="2122304at2759"/>
<dbReference type="GO" id="GO:0016020">
    <property type="term" value="C:membrane"/>
    <property type="evidence" value="ECO:0007669"/>
    <property type="project" value="UniProtKB-SubCell"/>
</dbReference>
<dbReference type="PANTHER" id="PTHR35371">
    <property type="entry name" value="INNER MEMBRANE PROTEIN"/>
    <property type="match status" value="1"/>
</dbReference>
<keyword evidence="3 5" id="KW-1133">Transmembrane helix</keyword>
<evidence type="ECO:0000256" key="3">
    <source>
        <dbReference type="ARBA" id="ARBA00022989"/>
    </source>
</evidence>
<evidence type="ECO:0000256" key="2">
    <source>
        <dbReference type="ARBA" id="ARBA00022692"/>
    </source>
</evidence>
<evidence type="ECO:0000313" key="6">
    <source>
        <dbReference type="EMBL" id="KAG5925581.1"/>
    </source>
</evidence>
<dbReference type="PANTHER" id="PTHR35371:SF1">
    <property type="entry name" value="BLR7753 PROTEIN"/>
    <property type="match status" value="1"/>
</dbReference>
<sequence length="109" mass="11580">MSIGLDLTKNLSYMTRQQRLLRAKDASDNGFESLGMYAAGVVAANQAGLAVGTINALTLGYLACRVAYVYAYVELGANRRLAGVRSVCWAISMGLCLALWVKAGLKAMG</sequence>
<dbReference type="EMBL" id="SRPY01000358">
    <property type="protein sequence ID" value="KAG5925581.1"/>
    <property type="molecule type" value="Genomic_DNA"/>
</dbReference>
<evidence type="ECO:0000256" key="4">
    <source>
        <dbReference type="ARBA" id="ARBA00023136"/>
    </source>
</evidence>
<dbReference type="AlphaFoldDB" id="A0A8K0J5V6"/>
<comment type="caution">
    <text evidence="6">The sequence shown here is derived from an EMBL/GenBank/DDBJ whole genome shotgun (WGS) entry which is preliminary data.</text>
</comment>
<keyword evidence="7" id="KW-1185">Reference proteome</keyword>
<dbReference type="InterPro" id="IPR023352">
    <property type="entry name" value="MAPEG-like_dom_sf"/>
</dbReference>
<protein>
    <recommendedName>
        <fullName evidence="8">MAPEG family protein</fullName>
    </recommendedName>
</protein>
<evidence type="ECO:0000256" key="1">
    <source>
        <dbReference type="ARBA" id="ARBA00004370"/>
    </source>
</evidence>